<dbReference type="Proteomes" id="UP000594463">
    <property type="component" value="Chromosome"/>
</dbReference>
<keyword evidence="3" id="KW-1185">Reference proteome</keyword>
<proteinExistence type="predicted"/>
<name>A0A7T1ALF7_ATRLM</name>
<dbReference type="RefSeq" id="WP_218113243.1">
    <property type="nucleotide sequence ID" value="NZ_CP065383.1"/>
</dbReference>
<feature type="domain" description="Transposase IS701-like DDE" evidence="1">
    <location>
        <begin position="94"/>
        <end position="283"/>
    </location>
</feature>
<accession>A0A7T1ALF7</accession>
<evidence type="ECO:0000313" key="2">
    <source>
        <dbReference type="EMBL" id="QPM68083.1"/>
    </source>
</evidence>
<dbReference type="InterPro" id="IPR012337">
    <property type="entry name" value="RNaseH-like_sf"/>
</dbReference>
<evidence type="ECO:0000259" key="1">
    <source>
        <dbReference type="Pfam" id="PF13546"/>
    </source>
</evidence>
<reference evidence="2 3" key="1">
    <citation type="journal article" date="2021" name="Nat. Commun.">
        <title>Isolation of a member of the candidate phylum Atribacteria reveals a unique cell membrane structure.</title>
        <authorList>
            <person name="Taiki K."/>
            <person name="Nobu M.K."/>
            <person name="Kusada H."/>
            <person name="Meng X.-Y."/>
            <person name="Hosoki N."/>
            <person name="Uematsu K."/>
            <person name="Yoshioka H."/>
            <person name="Kamagata Y."/>
            <person name="Tamaki H."/>
        </authorList>
    </citation>
    <scope>NUCLEOTIDE SEQUENCE [LARGE SCALE GENOMIC DNA]</scope>
    <source>
        <strain evidence="2 3">RT761</strain>
    </source>
</reference>
<dbReference type="KEGG" id="alam:RT761_01297"/>
<gene>
    <name evidence="2" type="ORF">RT761_01297</name>
</gene>
<dbReference type="AlphaFoldDB" id="A0A7T1ALF7"/>
<dbReference type="EMBL" id="CP065383">
    <property type="protein sequence ID" value="QPM68083.1"/>
    <property type="molecule type" value="Genomic_DNA"/>
</dbReference>
<dbReference type="Pfam" id="PF13546">
    <property type="entry name" value="DDE_5"/>
    <property type="match status" value="1"/>
</dbReference>
<dbReference type="InterPro" id="IPR038721">
    <property type="entry name" value="IS701-like_DDE_dom"/>
</dbReference>
<dbReference type="SUPFAM" id="SSF53098">
    <property type="entry name" value="Ribonuclease H-like"/>
    <property type="match status" value="1"/>
</dbReference>
<sequence>MKTPLLSGRIDLGKKTNHHKERGVFMTILPENLENERTLFPMFSSFMKEFKLNQLFRKCSIRKEKGFPVKDVFQMIFLLVFTGKNVSGIFCSKNPIFQGKKDTLYRFLHKTGGNWRKFLFLLSTKVVSEALLPFTSLKRYTWVVDDSPYERPRSLKVEGLSRFYDHAQGRFSRGFRMLTLGLTDGATFIPFAFSLLSSHQKENQLCPMDASIDGRSKRAHLRKESQEKTPEVFFNLLDGALKHCPLVSTILFDSWFSFPALIRKCALRGLSVVCMLKNTPKIYYSFGGKVLSLSSLFNRIQKRPQGPILGSCVINLNLTDNPLYARIVLVRSEKQKNQWLALLSTDLSLSEDEIVTLYGKRWDIEVFFKMVKSFLKLTREFQVRSYDALVSHTSIVFIRYIMLAVIARRNTDPRTFGELFYACYDEIQDITLMEALTLLLELLKTTIKQIFVLSEERVKELVAYFVNSLPAWLKGKVLLLNCES</sequence>
<organism evidence="2 3">
    <name type="scientific">Atribacter laminatus</name>
    <dbReference type="NCBI Taxonomy" id="2847778"/>
    <lineage>
        <taxon>Bacteria</taxon>
        <taxon>Pseudomonadati</taxon>
        <taxon>Atribacterota</taxon>
        <taxon>Atribacteria</taxon>
        <taxon>Atribacterales</taxon>
        <taxon>Atribacteraceae</taxon>
        <taxon>Atribacter</taxon>
    </lineage>
</organism>
<evidence type="ECO:0000313" key="3">
    <source>
        <dbReference type="Proteomes" id="UP000594463"/>
    </source>
</evidence>
<protein>
    <recommendedName>
        <fullName evidence="1">Transposase IS701-like DDE domain-containing protein</fullName>
    </recommendedName>
</protein>